<organism evidence="1 2">
    <name type="scientific">Selenomonas ruminantium</name>
    <dbReference type="NCBI Taxonomy" id="971"/>
    <lineage>
        <taxon>Bacteria</taxon>
        <taxon>Bacillati</taxon>
        <taxon>Bacillota</taxon>
        <taxon>Negativicutes</taxon>
        <taxon>Selenomonadales</taxon>
        <taxon>Selenomonadaceae</taxon>
        <taxon>Selenomonas</taxon>
    </lineage>
</organism>
<dbReference type="EMBL" id="FNQG01000002">
    <property type="protein sequence ID" value="SDZ72606.1"/>
    <property type="molecule type" value="Genomic_DNA"/>
</dbReference>
<proteinExistence type="predicted"/>
<dbReference type="OrthoDB" id="1667313at2"/>
<evidence type="ECO:0000313" key="1">
    <source>
        <dbReference type="EMBL" id="SDZ72606.1"/>
    </source>
</evidence>
<sequence length="61" mass="6815">MENKPDKLTGIRLGKNSNVKSRWNSGICSLCGKWVEMITQEHAKKHGFKNADEMAKAGVIK</sequence>
<dbReference type="RefSeq" id="WP_143035094.1">
    <property type="nucleotide sequence ID" value="NZ_FNQG01000002.1"/>
</dbReference>
<reference evidence="1 2" key="1">
    <citation type="submission" date="2016-10" db="EMBL/GenBank/DDBJ databases">
        <authorList>
            <person name="de Groot N.N."/>
        </authorList>
    </citation>
    <scope>NUCLEOTIDE SEQUENCE [LARGE SCALE GENOMIC DNA]</scope>
    <source>
        <strain evidence="1 2">DSM 2872</strain>
    </source>
</reference>
<dbReference type="AlphaFoldDB" id="A0A1H3VCR6"/>
<accession>A0A1H3VCR6</accession>
<name>A0A1H3VCR6_SELRU</name>
<dbReference type="Proteomes" id="UP000183469">
    <property type="component" value="Unassembled WGS sequence"/>
</dbReference>
<evidence type="ECO:0000313" key="2">
    <source>
        <dbReference type="Proteomes" id="UP000183469"/>
    </source>
</evidence>
<gene>
    <name evidence="1" type="ORF">SAMN05660648_00026</name>
</gene>
<protein>
    <submittedName>
        <fullName evidence="1">Uncharacterized protein</fullName>
    </submittedName>
</protein>